<evidence type="ECO:0000313" key="2">
    <source>
        <dbReference type="Proteomes" id="UP000566813"/>
    </source>
</evidence>
<dbReference type="AlphaFoldDB" id="A0A7X1KLT0"/>
<dbReference type="RefSeq" id="WP_185663826.1">
    <property type="nucleotide sequence ID" value="NZ_JACLAW010000006.1"/>
</dbReference>
<organism evidence="1 2">
    <name type="scientific">Novosphingobium flavum</name>
    <dbReference type="NCBI Taxonomy" id="1778672"/>
    <lineage>
        <taxon>Bacteria</taxon>
        <taxon>Pseudomonadati</taxon>
        <taxon>Pseudomonadota</taxon>
        <taxon>Alphaproteobacteria</taxon>
        <taxon>Sphingomonadales</taxon>
        <taxon>Sphingomonadaceae</taxon>
        <taxon>Novosphingobium</taxon>
    </lineage>
</organism>
<reference evidence="1 2" key="1">
    <citation type="submission" date="2020-08" db="EMBL/GenBank/DDBJ databases">
        <title>The genome sequence of type strain Novosphingobium flavum NBRC 111647.</title>
        <authorList>
            <person name="Liu Y."/>
        </authorList>
    </citation>
    <scope>NUCLEOTIDE SEQUENCE [LARGE SCALE GENOMIC DNA]</scope>
    <source>
        <strain evidence="1 2">NBRC 111647</strain>
    </source>
</reference>
<keyword evidence="2" id="KW-1185">Reference proteome</keyword>
<name>A0A7X1KLT0_9SPHN</name>
<dbReference type="EMBL" id="JACLAW010000006">
    <property type="protein sequence ID" value="MBC2665550.1"/>
    <property type="molecule type" value="Genomic_DNA"/>
</dbReference>
<dbReference type="InterPro" id="IPR046736">
    <property type="entry name" value="DUF6628"/>
</dbReference>
<protein>
    <submittedName>
        <fullName evidence="1">Uncharacterized protein</fullName>
    </submittedName>
</protein>
<accession>A0A7X1KLT0</accession>
<comment type="caution">
    <text evidence="1">The sequence shown here is derived from an EMBL/GenBank/DDBJ whole genome shotgun (WGS) entry which is preliminary data.</text>
</comment>
<gene>
    <name evidence="1" type="ORF">H7F51_08445</name>
</gene>
<evidence type="ECO:0000313" key="1">
    <source>
        <dbReference type="EMBL" id="MBC2665550.1"/>
    </source>
</evidence>
<proteinExistence type="predicted"/>
<dbReference type="Pfam" id="PF20333">
    <property type="entry name" value="DUF6628"/>
    <property type="match status" value="1"/>
</dbReference>
<sequence>MATRPAPASAQIPALRRTSSRRALLNAPQGAADRLTLFALRRMALAGLNDAVAANAMFNGFGIGFRRPLVLLRATMLELSAGAARTIALAPGCCRKMTADEARILAVLRHAPADEPRARRHLARLTGAEESPRVLCTASAYGWALRDLGRPLGS</sequence>
<dbReference type="Proteomes" id="UP000566813">
    <property type="component" value="Unassembled WGS sequence"/>
</dbReference>